<evidence type="ECO:0000256" key="1">
    <source>
        <dbReference type="ARBA" id="ARBA00023125"/>
    </source>
</evidence>
<comment type="caution">
    <text evidence="3">The sequence shown here is derived from an EMBL/GenBank/DDBJ whole genome shotgun (WGS) entry which is preliminary data.</text>
</comment>
<reference evidence="3 4" key="1">
    <citation type="submission" date="2014-07" db="EMBL/GenBank/DDBJ databases">
        <authorList>
            <person name="McCorrison J."/>
            <person name="Sanka R."/>
            <person name="Torralba M."/>
            <person name="Gillis M."/>
            <person name="Haft D.H."/>
            <person name="Methe B."/>
            <person name="Sutton G."/>
            <person name="Nelson K.E."/>
        </authorList>
    </citation>
    <scope>NUCLEOTIDE SEQUENCE [LARGE SCALE GENOMIC DNA]</scope>
    <source>
        <strain evidence="3 4">S9-PR14</strain>
    </source>
</reference>
<organism evidence="3 4">
    <name type="scientific">Hoylesella timonensis S9-PR14</name>
    <dbReference type="NCBI Taxonomy" id="1401062"/>
    <lineage>
        <taxon>Bacteria</taxon>
        <taxon>Pseudomonadati</taxon>
        <taxon>Bacteroidota</taxon>
        <taxon>Bacteroidia</taxon>
        <taxon>Bacteroidales</taxon>
        <taxon>Prevotellaceae</taxon>
        <taxon>Hoylesella</taxon>
    </lineage>
</organism>
<evidence type="ECO:0000256" key="2">
    <source>
        <dbReference type="PIRNR" id="PIRNR002070"/>
    </source>
</evidence>
<dbReference type="OrthoDB" id="9809878at2"/>
<dbReference type="Gene3D" id="2.40.50.140">
    <property type="entry name" value="Nucleic acid-binding proteins"/>
    <property type="match status" value="1"/>
</dbReference>
<keyword evidence="1 2" id="KW-0238">DNA-binding</keyword>
<dbReference type="SUPFAM" id="SSF50249">
    <property type="entry name" value="Nucleic acid-binding proteins"/>
    <property type="match status" value="1"/>
</dbReference>
<dbReference type="PROSITE" id="PS50935">
    <property type="entry name" value="SSB"/>
    <property type="match status" value="1"/>
</dbReference>
<accession>A0A098YWK5</accession>
<proteinExistence type="predicted"/>
<dbReference type="InterPro" id="IPR012340">
    <property type="entry name" value="NA-bd_OB-fold"/>
</dbReference>
<dbReference type="RefSeq" id="WP_036925962.1">
    <property type="nucleotide sequence ID" value="NZ_JRPQ01000022.1"/>
</dbReference>
<dbReference type="AlphaFoldDB" id="A0A098YWK5"/>
<dbReference type="GO" id="GO:0003697">
    <property type="term" value="F:single-stranded DNA binding"/>
    <property type="evidence" value="ECO:0007669"/>
    <property type="project" value="InterPro"/>
</dbReference>
<dbReference type="GO" id="GO:0006260">
    <property type="term" value="P:DNA replication"/>
    <property type="evidence" value="ECO:0007669"/>
    <property type="project" value="InterPro"/>
</dbReference>
<gene>
    <name evidence="3" type="ORF">HMPREF9304_01215</name>
</gene>
<dbReference type="Pfam" id="PF00436">
    <property type="entry name" value="SSB"/>
    <property type="match status" value="1"/>
</dbReference>
<name>A0A098YWK5_9BACT</name>
<evidence type="ECO:0000313" key="3">
    <source>
        <dbReference type="EMBL" id="KGI23003.1"/>
    </source>
</evidence>
<evidence type="ECO:0000313" key="4">
    <source>
        <dbReference type="Proteomes" id="UP000029723"/>
    </source>
</evidence>
<sequence>MNAKNNFTVTGYVCKDAEVKKFEKAAIARFGLIIKYTEHKGNETVTVSSIISLETWVKNDDTATLELLKKGRELTAEGFFKPESYYSKDGKNVTVLKNIATKVTAFVRDKKQEAPKKKDKKA</sequence>
<protein>
    <recommendedName>
        <fullName evidence="2">Single-stranded DNA-binding protein</fullName>
    </recommendedName>
</protein>
<dbReference type="PIRSF" id="PIRSF002070">
    <property type="entry name" value="SSB"/>
    <property type="match status" value="1"/>
</dbReference>
<dbReference type="Proteomes" id="UP000029723">
    <property type="component" value="Unassembled WGS sequence"/>
</dbReference>
<dbReference type="InterPro" id="IPR011344">
    <property type="entry name" value="ssDNA-bd"/>
</dbReference>
<dbReference type="EMBL" id="JRPQ01000022">
    <property type="protein sequence ID" value="KGI23003.1"/>
    <property type="molecule type" value="Genomic_DNA"/>
</dbReference>
<dbReference type="InterPro" id="IPR000424">
    <property type="entry name" value="Primosome_PriB/ssb"/>
</dbReference>